<dbReference type="FunFam" id="3.40.630.10:FF:000084">
    <property type="entry name" value="Carboxypeptidase B2"/>
    <property type="match status" value="1"/>
</dbReference>
<proteinExistence type="inferred from homology"/>
<evidence type="ECO:0000256" key="6">
    <source>
        <dbReference type="ARBA" id="ARBA00022729"/>
    </source>
</evidence>
<evidence type="ECO:0000256" key="2">
    <source>
        <dbReference type="ARBA" id="ARBA00005988"/>
    </source>
</evidence>
<dbReference type="EC" id="3.4.17.18" evidence="12"/>
<dbReference type="EMBL" id="FNKO01000001">
    <property type="protein sequence ID" value="SDQ41708.1"/>
    <property type="molecule type" value="Genomic_DNA"/>
</dbReference>
<feature type="chain" id="PRO_5011690503" description="Zinc carboxypeptidase" evidence="16">
    <location>
        <begin position="35"/>
        <end position="427"/>
    </location>
</feature>
<dbReference type="Proteomes" id="UP000199301">
    <property type="component" value="Unassembled WGS sequence"/>
</dbReference>
<feature type="region of interest" description="Disordered" evidence="15">
    <location>
        <begin position="36"/>
        <end position="61"/>
    </location>
</feature>
<feature type="region of interest" description="Disordered" evidence="15">
    <location>
        <begin position="101"/>
        <end position="124"/>
    </location>
</feature>
<feature type="active site" description="Proton donor/acceptor" evidence="14">
    <location>
        <position position="389"/>
    </location>
</feature>
<dbReference type="STRING" id="995062.SAMN04489718_1681"/>
<evidence type="ECO:0000256" key="11">
    <source>
        <dbReference type="ARBA" id="ARBA00055464"/>
    </source>
</evidence>
<dbReference type="GO" id="GO:0005615">
    <property type="term" value="C:extracellular space"/>
    <property type="evidence" value="ECO:0007669"/>
    <property type="project" value="TreeGrafter"/>
</dbReference>
<evidence type="ECO:0000259" key="17">
    <source>
        <dbReference type="PROSITE" id="PS52035"/>
    </source>
</evidence>
<dbReference type="PROSITE" id="PS52035">
    <property type="entry name" value="PEPTIDASE_M14"/>
    <property type="match status" value="1"/>
</dbReference>
<accession>A0A1H1APM1</accession>
<evidence type="ECO:0000256" key="16">
    <source>
        <dbReference type="SAM" id="SignalP"/>
    </source>
</evidence>
<dbReference type="InterPro" id="IPR057246">
    <property type="entry name" value="CARBOXYPEPT_ZN_1"/>
</dbReference>
<evidence type="ECO:0000313" key="19">
    <source>
        <dbReference type="Proteomes" id="UP000199301"/>
    </source>
</evidence>
<evidence type="ECO:0000256" key="1">
    <source>
        <dbReference type="ARBA" id="ARBA00001947"/>
    </source>
</evidence>
<evidence type="ECO:0000256" key="4">
    <source>
        <dbReference type="ARBA" id="ARBA00022670"/>
    </source>
</evidence>
<comment type="catalytic activity">
    <reaction evidence="10">
        <text>Releases a C-terminal residue, which may be hydrophobic or positively charged.</text>
        <dbReference type="EC" id="3.4.17.18"/>
    </reaction>
</comment>
<dbReference type="Gene3D" id="3.40.630.10">
    <property type="entry name" value="Zn peptidases"/>
    <property type="match status" value="1"/>
</dbReference>
<evidence type="ECO:0000313" key="18">
    <source>
        <dbReference type="EMBL" id="SDQ41708.1"/>
    </source>
</evidence>
<gene>
    <name evidence="18" type="ORF">SAMN04489718_1681</name>
</gene>
<dbReference type="GO" id="GO:0006508">
    <property type="term" value="P:proteolysis"/>
    <property type="evidence" value="ECO:0007669"/>
    <property type="project" value="UniProtKB-KW"/>
</dbReference>
<keyword evidence="9" id="KW-0482">Metalloprotease</keyword>
<dbReference type="InterPro" id="IPR057247">
    <property type="entry name" value="CARBOXYPEPT_ZN_2"/>
</dbReference>
<feature type="signal peptide" evidence="16">
    <location>
        <begin position="1"/>
        <end position="34"/>
    </location>
</feature>
<sequence length="427" mass="46850">MTDRRDMRAPRLRTAAALSVTACLLAFPATQSVAEQRQTAPEGAERASSGNVYRITGTDGSTRTEIQRTGALVLSVRGDTAFVQANGAQAERLRSAGLPLERTGATTDRSSPARAAPGEFPAEDSGYHTYSEMLTELDEAASWHPDIVDRTTVGRSAEGREIPAVKISDNAGVDEDEPEVLFTCNQHAREHLTAEMCLHILKRYTDNYGSDRAISDAVDGREIWVVPMVNPDGVAHDISGSDYLGWRRNRQANPVDLNRNWGHQWGCCGGSSGDPNSSTYRGPEAFSAPETASLRDFVNSRVVDGTQQITAHIDFHTFSELVLWPYGYTTAENAPGMTREEYRRFADVGKAMAATNGYDPMQSSELYVTDGSVNDWMWAEHDILSFTFEMYPGSGGSEGFYPPDEVIQRETSRNDEAVSILLDESGR</sequence>
<keyword evidence="19" id="KW-1185">Reference proteome</keyword>
<comment type="function">
    <text evidence="11">Carboxypeptidase that possesses the specificities of both mammalian Cpase A and B. Thus shows broad substrate specificity, being able to cleave Cbz-Gly-Leu, Cbz-Gly-Val, Cbz-Gly-Phe, Cbz-Gly-Lys and Bz-Gly-Arg in vitro.</text>
</comment>
<dbReference type="SMART" id="SM00631">
    <property type="entry name" value="Zn_pept"/>
    <property type="match status" value="1"/>
</dbReference>
<protein>
    <recommendedName>
        <fullName evidence="13">Zinc carboxypeptidase</fullName>
        <ecNumber evidence="12">3.4.17.18</ecNumber>
    </recommendedName>
</protein>
<dbReference type="Pfam" id="PF00246">
    <property type="entry name" value="Peptidase_M14"/>
    <property type="match status" value="1"/>
</dbReference>
<keyword evidence="5" id="KW-0479">Metal-binding</keyword>
<keyword evidence="8" id="KW-0862">Zinc</keyword>
<evidence type="ECO:0000256" key="13">
    <source>
        <dbReference type="ARBA" id="ARBA00074273"/>
    </source>
</evidence>
<evidence type="ECO:0000256" key="5">
    <source>
        <dbReference type="ARBA" id="ARBA00022723"/>
    </source>
</evidence>
<dbReference type="InterPro" id="IPR033810">
    <property type="entry name" value="Carboxypeptidase_T"/>
</dbReference>
<evidence type="ECO:0000256" key="15">
    <source>
        <dbReference type="SAM" id="MobiDB-lite"/>
    </source>
</evidence>
<dbReference type="GO" id="GO:0004181">
    <property type="term" value="F:metallocarboxypeptidase activity"/>
    <property type="evidence" value="ECO:0007669"/>
    <property type="project" value="InterPro"/>
</dbReference>
<keyword evidence="6 16" id="KW-0732">Signal</keyword>
<evidence type="ECO:0000256" key="3">
    <source>
        <dbReference type="ARBA" id="ARBA00022645"/>
    </source>
</evidence>
<dbReference type="PANTHER" id="PTHR11705">
    <property type="entry name" value="PROTEASE FAMILY M14 CARBOXYPEPTIDASE A,B"/>
    <property type="match status" value="1"/>
</dbReference>
<dbReference type="InterPro" id="IPR000834">
    <property type="entry name" value="Peptidase_M14"/>
</dbReference>
<evidence type="ECO:0000256" key="10">
    <source>
        <dbReference type="ARBA" id="ARBA00050859"/>
    </source>
</evidence>
<dbReference type="PROSITE" id="PS00133">
    <property type="entry name" value="CARBOXYPEPT_ZN_2"/>
    <property type="match status" value="1"/>
</dbReference>
<comment type="cofactor">
    <cofactor evidence="1">
        <name>Zn(2+)</name>
        <dbReference type="ChEBI" id="CHEBI:29105"/>
    </cofactor>
</comment>
<organism evidence="18 19">
    <name type="scientific">Actinopolyspora saharensis</name>
    <dbReference type="NCBI Taxonomy" id="995062"/>
    <lineage>
        <taxon>Bacteria</taxon>
        <taxon>Bacillati</taxon>
        <taxon>Actinomycetota</taxon>
        <taxon>Actinomycetes</taxon>
        <taxon>Actinopolysporales</taxon>
        <taxon>Actinopolysporaceae</taxon>
        <taxon>Actinopolyspora</taxon>
    </lineage>
</organism>
<evidence type="ECO:0000256" key="7">
    <source>
        <dbReference type="ARBA" id="ARBA00022801"/>
    </source>
</evidence>
<dbReference type="PANTHER" id="PTHR11705:SF143">
    <property type="entry name" value="SLL0236 PROTEIN"/>
    <property type="match status" value="1"/>
</dbReference>
<reference evidence="19" key="1">
    <citation type="submission" date="2016-10" db="EMBL/GenBank/DDBJ databases">
        <authorList>
            <person name="Varghese N."/>
            <person name="Submissions S."/>
        </authorList>
    </citation>
    <scope>NUCLEOTIDE SEQUENCE [LARGE SCALE GENOMIC DNA]</scope>
    <source>
        <strain evidence="19">DSM 45459</strain>
    </source>
</reference>
<dbReference type="PROSITE" id="PS00132">
    <property type="entry name" value="CARBOXYPEPT_ZN_1"/>
    <property type="match status" value="1"/>
</dbReference>
<name>A0A1H1APM1_9ACTN</name>
<feature type="domain" description="Peptidase M14" evidence="17">
    <location>
        <begin position="126"/>
        <end position="425"/>
    </location>
</feature>
<evidence type="ECO:0000256" key="9">
    <source>
        <dbReference type="ARBA" id="ARBA00023049"/>
    </source>
</evidence>
<evidence type="ECO:0000256" key="14">
    <source>
        <dbReference type="PROSITE-ProRule" id="PRU01379"/>
    </source>
</evidence>
<dbReference type="GO" id="GO:0008270">
    <property type="term" value="F:zinc ion binding"/>
    <property type="evidence" value="ECO:0007669"/>
    <property type="project" value="InterPro"/>
</dbReference>
<dbReference type="SUPFAM" id="SSF53187">
    <property type="entry name" value="Zn-dependent exopeptidases"/>
    <property type="match status" value="1"/>
</dbReference>
<keyword evidence="3 18" id="KW-0121">Carboxypeptidase</keyword>
<evidence type="ECO:0000256" key="12">
    <source>
        <dbReference type="ARBA" id="ARBA00066554"/>
    </source>
</evidence>
<evidence type="ECO:0000256" key="8">
    <source>
        <dbReference type="ARBA" id="ARBA00022833"/>
    </source>
</evidence>
<comment type="similarity">
    <text evidence="2 14">Belongs to the peptidase M14 family.</text>
</comment>
<dbReference type="AlphaFoldDB" id="A0A1H1APM1"/>
<dbReference type="PRINTS" id="PR00765">
    <property type="entry name" value="CRBOXYPTASEA"/>
</dbReference>
<dbReference type="CDD" id="cd03859">
    <property type="entry name" value="M14_CPT"/>
    <property type="match status" value="1"/>
</dbReference>
<keyword evidence="7" id="KW-0378">Hydrolase</keyword>
<keyword evidence="4" id="KW-0645">Protease</keyword>